<feature type="binding site" evidence="5">
    <location>
        <position position="91"/>
    </location>
    <ligand>
        <name>FAD</name>
        <dbReference type="ChEBI" id="CHEBI:57692"/>
    </ligand>
</feature>
<comment type="similarity">
    <text evidence="2 6">Belongs to the GMC oxidoreductase family.</text>
</comment>
<evidence type="ECO:0000256" key="4">
    <source>
        <dbReference type="ARBA" id="ARBA00022827"/>
    </source>
</evidence>
<accession>A0A849I547</accession>
<proteinExistence type="inferred from homology"/>
<dbReference type="PANTHER" id="PTHR11552:SF147">
    <property type="entry name" value="CHOLINE DEHYDROGENASE, MITOCHONDRIAL"/>
    <property type="match status" value="1"/>
</dbReference>
<dbReference type="AlphaFoldDB" id="A0A849I547"/>
<dbReference type="PIRSF" id="PIRSF000137">
    <property type="entry name" value="Alcohol_oxidase"/>
    <property type="match status" value="1"/>
</dbReference>
<dbReference type="InterPro" id="IPR000172">
    <property type="entry name" value="GMC_OxRdtase_N"/>
</dbReference>
<feature type="binding site" evidence="5">
    <location>
        <begin position="99"/>
        <end position="102"/>
    </location>
    <ligand>
        <name>FAD</name>
        <dbReference type="ChEBI" id="CHEBI:57692"/>
    </ligand>
</feature>
<keyword evidence="3 6" id="KW-0285">Flavoprotein</keyword>
<organism evidence="9 10">
    <name type="scientific">Enterovirga aerilata</name>
    <dbReference type="NCBI Taxonomy" id="2730920"/>
    <lineage>
        <taxon>Bacteria</taxon>
        <taxon>Pseudomonadati</taxon>
        <taxon>Pseudomonadota</taxon>
        <taxon>Alphaproteobacteria</taxon>
        <taxon>Hyphomicrobiales</taxon>
        <taxon>Methylobacteriaceae</taxon>
        <taxon>Enterovirga</taxon>
    </lineage>
</organism>
<dbReference type="PROSITE" id="PS00624">
    <property type="entry name" value="GMC_OXRED_2"/>
    <property type="match status" value="1"/>
</dbReference>
<dbReference type="Pfam" id="PF00732">
    <property type="entry name" value="GMC_oxred_N"/>
    <property type="match status" value="1"/>
</dbReference>
<feature type="domain" description="Glucose-methanol-choline oxidoreductase N-terminal" evidence="7">
    <location>
        <begin position="89"/>
        <end position="112"/>
    </location>
</feature>
<dbReference type="PROSITE" id="PS00623">
    <property type="entry name" value="GMC_OXRED_1"/>
    <property type="match status" value="1"/>
</dbReference>
<dbReference type="PANTHER" id="PTHR11552">
    <property type="entry name" value="GLUCOSE-METHANOL-CHOLINE GMC OXIDOREDUCTASE"/>
    <property type="match status" value="1"/>
</dbReference>
<dbReference type="InterPro" id="IPR007867">
    <property type="entry name" value="GMC_OxRtase_C"/>
</dbReference>
<sequence>MDQPAYRELGSYDYVIVGAGSAGCVLANRLSADPTVRVCLLEAGGRDLHPWVHIPVGYFFNFDHPRADWRYRTEPEPGLNGRVLKYPRGRVLGGSSSINGMVYIRGHALDYEGWRQLGNSGWGWSDVLPYFKRSENQVRGPSETHGVGGELGVDDLRASWEILEVFRMAATETGIPATDDFNSGDSEGVGYFQVTQKNGRRMSAARAFLKPARSRPNLAVLTGCHVQRIRFAGRRAIGVELLQDGAPAFVAAGREVILSAGAVGSPQILQLSGIGDPALLGAYGIPVVHAAAGVGENLQDHPAVRMMFKVRNTRTLNDQLASVFSKVLMGLEYALFRRGPLTIPPALVNAFVKSDPSREAPDLQYVVYPLTYDTIGEPAHRFSAFTASICLVRPQSRGSVRIKSPDPAVAPAIRLNFLTNQRDMQAAVAGIRGIRRICAAPALRRFEPEEFKPGPALQTDQEIAAGARDITATIFHPTSTCRMGVDPGAVVDPRLRVNGIGGLRIVDASVMPTIVSGNTNAATIMIAEKASDMISEDRMGMAAAPA</sequence>
<keyword evidence="10" id="KW-1185">Reference proteome</keyword>
<dbReference type="InterPro" id="IPR012132">
    <property type="entry name" value="GMC_OxRdtase"/>
</dbReference>
<keyword evidence="4 5" id="KW-0274">FAD</keyword>
<reference evidence="9 10" key="1">
    <citation type="submission" date="2020-04" db="EMBL/GenBank/DDBJ databases">
        <title>Enterovirga sp. isolate from soil.</title>
        <authorList>
            <person name="Chea S."/>
            <person name="Kim D.-U."/>
        </authorList>
    </citation>
    <scope>NUCLEOTIDE SEQUENCE [LARGE SCALE GENOMIC DNA]</scope>
    <source>
        <strain evidence="9 10">DB1703</strain>
    </source>
</reference>
<dbReference type="SUPFAM" id="SSF51905">
    <property type="entry name" value="FAD/NAD(P)-binding domain"/>
    <property type="match status" value="1"/>
</dbReference>
<protein>
    <submittedName>
        <fullName evidence="9">Choline dehydrogenase</fullName>
    </submittedName>
</protein>
<dbReference type="InterPro" id="IPR036188">
    <property type="entry name" value="FAD/NAD-bd_sf"/>
</dbReference>
<dbReference type="Gene3D" id="3.50.50.60">
    <property type="entry name" value="FAD/NAD(P)-binding domain"/>
    <property type="match status" value="1"/>
</dbReference>
<dbReference type="Proteomes" id="UP000564885">
    <property type="component" value="Unassembled WGS sequence"/>
</dbReference>
<evidence type="ECO:0000256" key="5">
    <source>
        <dbReference type="PIRSR" id="PIRSR000137-2"/>
    </source>
</evidence>
<evidence type="ECO:0000256" key="3">
    <source>
        <dbReference type="ARBA" id="ARBA00022630"/>
    </source>
</evidence>
<evidence type="ECO:0000256" key="6">
    <source>
        <dbReference type="RuleBase" id="RU003968"/>
    </source>
</evidence>
<evidence type="ECO:0000256" key="2">
    <source>
        <dbReference type="ARBA" id="ARBA00010790"/>
    </source>
</evidence>
<gene>
    <name evidence="9" type="ORF">HJG44_10600</name>
</gene>
<name>A0A849I547_9HYPH</name>
<dbReference type="Pfam" id="PF05199">
    <property type="entry name" value="GMC_oxred_C"/>
    <property type="match status" value="1"/>
</dbReference>
<evidence type="ECO:0000313" key="9">
    <source>
        <dbReference type="EMBL" id="NNM72824.1"/>
    </source>
</evidence>
<comment type="cofactor">
    <cofactor evidence="1 5">
        <name>FAD</name>
        <dbReference type="ChEBI" id="CHEBI:57692"/>
    </cofactor>
</comment>
<evidence type="ECO:0000256" key="1">
    <source>
        <dbReference type="ARBA" id="ARBA00001974"/>
    </source>
</evidence>
<dbReference type="RefSeq" id="WP_171218349.1">
    <property type="nucleotide sequence ID" value="NZ_JABEPP010000003.1"/>
</dbReference>
<feature type="binding site" evidence="5">
    <location>
        <position position="226"/>
    </location>
    <ligand>
        <name>FAD</name>
        <dbReference type="ChEBI" id="CHEBI:57692"/>
    </ligand>
</feature>
<feature type="domain" description="Glucose-methanol-choline oxidoreductase N-terminal" evidence="8">
    <location>
        <begin position="261"/>
        <end position="275"/>
    </location>
</feature>
<dbReference type="SUPFAM" id="SSF54373">
    <property type="entry name" value="FAD-linked reductases, C-terminal domain"/>
    <property type="match status" value="1"/>
</dbReference>
<dbReference type="EMBL" id="JABEPP010000003">
    <property type="protein sequence ID" value="NNM72824.1"/>
    <property type="molecule type" value="Genomic_DNA"/>
</dbReference>
<evidence type="ECO:0000259" key="7">
    <source>
        <dbReference type="PROSITE" id="PS00623"/>
    </source>
</evidence>
<dbReference type="Gene3D" id="3.30.560.10">
    <property type="entry name" value="Glucose Oxidase, domain 3"/>
    <property type="match status" value="1"/>
</dbReference>
<comment type="caution">
    <text evidence="9">The sequence shown here is derived from an EMBL/GenBank/DDBJ whole genome shotgun (WGS) entry which is preliminary data.</text>
</comment>
<evidence type="ECO:0000259" key="8">
    <source>
        <dbReference type="PROSITE" id="PS00624"/>
    </source>
</evidence>
<dbReference type="GO" id="GO:0050660">
    <property type="term" value="F:flavin adenine dinucleotide binding"/>
    <property type="evidence" value="ECO:0007669"/>
    <property type="project" value="InterPro"/>
</dbReference>
<dbReference type="GO" id="GO:0016614">
    <property type="term" value="F:oxidoreductase activity, acting on CH-OH group of donors"/>
    <property type="evidence" value="ECO:0007669"/>
    <property type="project" value="InterPro"/>
</dbReference>
<dbReference type="PROSITE" id="PS51257">
    <property type="entry name" value="PROKAR_LIPOPROTEIN"/>
    <property type="match status" value="1"/>
</dbReference>
<evidence type="ECO:0000313" key="10">
    <source>
        <dbReference type="Proteomes" id="UP000564885"/>
    </source>
</evidence>